<dbReference type="EMBL" id="CP034465">
    <property type="protein sequence ID" value="AZP05023.1"/>
    <property type="molecule type" value="Genomic_DNA"/>
</dbReference>
<dbReference type="KEGG" id="jeh:EJN90_10460"/>
<feature type="compositionally biased region" description="Basic and acidic residues" evidence="1">
    <location>
        <begin position="28"/>
        <end position="39"/>
    </location>
</feature>
<name>A0A3Q9BLJ2_9LACT</name>
<feature type="region of interest" description="Disordered" evidence="1">
    <location>
        <begin position="1"/>
        <end position="41"/>
    </location>
</feature>
<feature type="compositionally biased region" description="Basic and acidic residues" evidence="1">
    <location>
        <begin position="191"/>
        <end position="208"/>
    </location>
</feature>
<dbReference type="AlphaFoldDB" id="A0A3Q9BLJ2"/>
<gene>
    <name evidence="2" type="ORF">EJN90_10460</name>
</gene>
<dbReference type="OrthoDB" id="2163165at2"/>
<protein>
    <submittedName>
        <fullName evidence="2">Uncharacterized protein</fullName>
    </submittedName>
</protein>
<evidence type="ECO:0000313" key="3">
    <source>
        <dbReference type="Proteomes" id="UP000273326"/>
    </source>
</evidence>
<keyword evidence="3" id="KW-1185">Reference proteome</keyword>
<dbReference type="RefSeq" id="WP_126110995.1">
    <property type="nucleotide sequence ID" value="NZ_CP034465.1"/>
</dbReference>
<reference evidence="3" key="1">
    <citation type="submission" date="2018-12" db="EMBL/GenBank/DDBJ databases">
        <title>Complete genome sequencing of Jeotgalibaca sp. H21T32.</title>
        <authorList>
            <person name="Bae J.-W."/>
            <person name="Lee S.-Y."/>
        </authorList>
    </citation>
    <scope>NUCLEOTIDE SEQUENCE [LARGE SCALE GENOMIC DNA]</scope>
    <source>
        <strain evidence="3">H21T32</strain>
    </source>
</reference>
<organism evidence="2 3">
    <name type="scientific">Jeotgalibaca ciconiae</name>
    <dbReference type="NCBI Taxonomy" id="2496265"/>
    <lineage>
        <taxon>Bacteria</taxon>
        <taxon>Bacillati</taxon>
        <taxon>Bacillota</taxon>
        <taxon>Bacilli</taxon>
        <taxon>Lactobacillales</taxon>
        <taxon>Carnobacteriaceae</taxon>
        <taxon>Jeotgalibaca</taxon>
    </lineage>
</organism>
<sequence length="219" mass="25479">MVHDQSKEGKRANPLQHKTFPNYLVSKQEGEKQTVKDETTQSSSFIADGLLDATPSVPFLRNGKDLFADHHRDTKQEEQAQKDYFAEEKKRFNKEKWVQKKSQTFSLYKSRRPFKPTEVPSLWNSLSYKEEKASTINYQQIKEELTIPNEDLILLDLNPPKDEEIKKAASEGNPTTKTKKALHRSLSGIMEQERIQNNRQSETIRPDKPNYNGFNSFFE</sequence>
<dbReference type="Proteomes" id="UP000273326">
    <property type="component" value="Chromosome"/>
</dbReference>
<proteinExistence type="predicted"/>
<accession>A0A3Q9BLJ2</accession>
<feature type="compositionally biased region" description="Basic and acidic residues" evidence="1">
    <location>
        <begin position="1"/>
        <end position="11"/>
    </location>
</feature>
<feature type="region of interest" description="Disordered" evidence="1">
    <location>
        <begin position="167"/>
        <end position="219"/>
    </location>
</feature>
<evidence type="ECO:0000256" key="1">
    <source>
        <dbReference type="SAM" id="MobiDB-lite"/>
    </source>
</evidence>
<evidence type="ECO:0000313" key="2">
    <source>
        <dbReference type="EMBL" id="AZP05023.1"/>
    </source>
</evidence>